<feature type="non-terminal residue" evidence="1">
    <location>
        <position position="283"/>
    </location>
</feature>
<proteinExistence type="predicted"/>
<dbReference type="EMBL" id="AACJLH010000007">
    <property type="protein sequence ID" value="EAK8214220.1"/>
    <property type="molecule type" value="Genomic_DNA"/>
</dbReference>
<sequence>MGVAINTKIDTFTNNGFINSPGSGQWNNGIWISSNATIEKLVNNGTIKGGHSAIMVTSQHIKTVENTGIIHAEGEWGSSILLEYGGFIEHIINTGTISSNNVGIGSAYGVFGTLTIKDGGQVYAKYTAIGVGQWQTLGDLYIDGRSNNGTVSGIYSEERGISLDANSRTQKIELKNGGIIKGKIHGIRLDNGASLSGEMILSGEGSRVEGGRGVGILNRSGKIEGSITIKDGATVTATSNRAIANSGSGSITGGITVSGKNTKLEGNIINTGNASIGSDIKIE</sequence>
<name>A0A5T1DCD3_CAMJU</name>
<evidence type="ECO:0000313" key="1">
    <source>
        <dbReference type="EMBL" id="EAK8214220.1"/>
    </source>
</evidence>
<organism evidence="1">
    <name type="scientific">Campylobacter jejuni</name>
    <dbReference type="NCBI Taxonomy" id="197"/>
    <lineage>
        <taxon>Bacteria</taxon>
        <taxon>Pseudomonadati</taxon>
        <taxon>Campylobacterota</taxon>
        <taxon>Epsilonproteobacteria</taxon>
        <taxon>Campylobacterales</taxon>
        <taxon>Campylobacteraceae</taxon>
        <taxon>Campylobacter</taxon>
    </lineage>
</organism>
<comment type="caution">
    <text evidence="1">The sequence shown here is derived from an EMBL/GenBank/DDBJ whole genome shotgun (WGS) entry which is preliminary data.</text>
</comment>
<reference evidence="1" key="1">
    <citation type="submission" date="2019-04" db="EMBL/GenBank/DDBJ databases">
        <authorList>
            <person name="Ashton P.M."/>
            <person name="Dallman T."/>
            <person name="Nair S."/>
            <person name="De Pinna E."/>
            <person name="Peters T."/>
            <person name="Grant K."/>
        </authorList>
    </citation>
    <scope>NUCLEOTIDE SEQUENCE</scope>
    <source>
        <strain evidence="1">OXC2321</strain>
    </source>
</reference>
<dbReference type="AlphaFoldDB" id="A0A5T1DCD3"/>
<evidence type="ECO:0008006" key="2">
    <source>
        <dbReference type="Google" id="ProtNLM"/>
    </source>
</evidence>
<protein>
    <recommendedName>
        <fullName evidence="2">Autotransporter outer membrane beta-barrel domain-containing protein</fullName>
    </recommendedName>
</protein>
<accession>A0A5T1DCD3</accession>
<gene>
    <name evidence="1" type="ORF">E7N71_05610</name>
</gene>